<dbReference type="RefSeq" id="WP_112224805.1">
    <property type="nucleotide sequence ID" value="NZ_CP196859.1"/>
</dbReference>
<protein>
    <submittedName>
        <fullName evidence="1">Uncharacterized protein</fullName>
    </submittedName>
</protein>
<dbReference type="Proteomes" id="UP000251002">
    <property type="component" value="Unassembled WGS sequence"/>
</dbReference>
<organism evidence="1 2">
    <name type="scientific">Planococcus halotolerans</name>
    <dbReference type="NCBI Taxonomy" id="2233542"/>
    <lineage>
        <taxon>Bacteria</taxon>
        <taxon>Bacillati</taxon>
        <taxon>Bacillota</taxon>
        <taxon>Bacilli</taxon>
        <taxon>Bacillales</taxon>
        <taxon>Caryophanaceae</taxon>
        <taxon>Planococcus</taxon>
    </lineage>
</organism>
<proteinExistence type="predicted"/>
<comment type="caution">
    <text evidence="1">The sequence shown here is derived from an EMBL/GenBank/DDBJ whole genome shotgun (WGS) entry which is preliminary data.</text>
</comment>
<dbReference type="EMBL" id="QLZR01000009">
    <property type="protein sequence ID" value="RAZ73615.1"/>
    <property type="molecule type" value="Genomic_DNA"/>
</dbReference>
<name>A0A365KKE5_9BACL</name>
<accession>A0A365KKE5</accession>
<reference evidence="1 2" key="1">
    <citation type="submission" date="2018-06" db="EMBL/GenBank/DDBJ databases">
        <title>The draft genome sequences of strains SCU63 and S1.</title>
        <authorList>
            <person name="Gan L."/>
        </authorList>
    </citation>
    <scope>NUCLEOTIDE SEQUENCE [LARGE SCALE GENOMIC DNA]</scope>
    <source>
        <strain evidence="1 2">SCU63</strain>
    </source>
</reference>
<keyword evidence="2" id="KW-1185">Reference proteome</keyword>
<sequence>MRTMREQLIAKGIVVRLSVKEEVADTKRSKKPKEQLSHRELQELMGSNRETFKRARGGAIRRNR</sequence>
<gene>
    <name evidence="1" type="ORF">DP120_16905</name>
</gene>
<evidence type="ECO:0000313" key="1">
    <source>
        <dbReference type="EMBL" id="RAZ73615.1"/>
    </source>
</evidence>
<dbReference type="AlphaFoldDB" id="A0A365KKE5"/>
<evidence type="ECO:0000313" key="2">
    <source>
        <dbReference type="Proteomes" id="UP000251002"/>
    </source>
</evidence>